<evidence type="ECO:0000259" key="1">
    <source>
        <dbReference type="PROSITE" id="PS50828"/>
    </source>
</evidence>
<dbReference type="GeneID" id="90070679"/>
<dbReference type="AlphaFoldDB" id="A0AAV5QE24"/>
<name>A0AAV5QE24_9ASCO</name>
<dbReference type="Proteomes" id="UP001360560">
    <property type="component" value="Unassembled WGS sequence"/>
</dbReference>
<dbReference type="Gene3D" id="3.30.1370.110">
    <property type="match status" value="1"/>
</dbReference>
<feature type="domain" description="Smr" evidence="1">
    <location>
        <begin position="4"/>
        <end position="73"/>
    </location>
</feature>
<reference evidence="2 3" key="1">
    <citation type="journal article" date="2023" name="Elife">
        <title>Identification of key yeast species and microbe-microbe interactions impacting larval growth of Drosophila in the wild.</title>
        <authorList>
            <person name="Mure A."/>
            <person name="Sugiura Y."/>
            <person name="Maeda R."/>
            <person name="Honda K."/>
            <person name="Sakurai N."/>
            <person name="Takahashi Y."/>
            <person name="Watada M."/>
            <person name="Katoh T."/>
            <person name="Gotoh A."/>
            <person name="Gotoh Y."/>
            <person name="Taniguchi I."/>
            <person name="Nakamura K."/>
            <person name="Hayashi T."/>
            <person name="Katayama T."/>
            <person name="Uemura T."/>
            <person name="Hattori Y."/>
        </authorList>
    </citation>
    <scope>NUCLEOTIDE SEQUENCE [LARGE SCALE GENOMIC DNA]</scope>
    <source>
        <strain evidence="2 3">SC-9</strain>
    </source>
</reference>
<dbReference type="EMBL" id="BTFZ01000001">
    <property type="protein sequence ID" value="GMM32700.1"/>
    <property type="molecule type" value="Genomic_DNA"/>
</dbReference>
<dbReference type="InterPro" id="IPR036063">
    <property type="entry name" value="Smr_dom_sf"/>
</dbReference>
<dbReference type="InterPro" id="IPR002625">
    <property type="entry name" value="Smr_dom"/>
</dbReference>
<accession>A0AAV5QE24</accession>
<dbReference type="SMART" id="SM00463">
    <property type="entry name" value="SMR"/>
    <property type="match status" value="1"/>
</dbReference>
<sequence length="79" mass="8901">METFNLHGYNVSQARSLAADIVRGSSGRVRIITGWGRHSWRGYSVIREAVEEYLKSRHVEYIAEKGAFIVNCGARSWSG</sequence>
<dbReference type="PROSITE" id="PS50828">
    <property type="entry name" value="SMR"/>
    <property type="match status" value="1"/>
</dbReference>
<dbReference type="SUPFAM" id="SSF160443">
    <property type="entry name" value="SMR domain-like"/>
    <property type="match status" value="1"/>
</dbReference>
<keyword evidence="3" id="KW-1185">Reference proteome</keyword>
<comment type="caution">
    <text evidence="2">The sequence shown here is derived from an EMBL/GenBank/DDBJ whole genome shotgun (WGS) entry which is preliminary data.</text>
</comment>
<organism evidence="2 3">
    <name type="scientific">Saccharomycopsis crataegensis</name>
    <dbReference type="NCBI Taxonomy" id="43959"/>
    <lineage>
        <taxon>Eukaryota</taxon>
        <taxon>Fungi</taxon>
        <taxon>Dikarya</taxon>
        <taxon>Ascomycota</taxon>
        <taxon>Saccharomycotina</taxon>
        <taxon>Saccharomycetes</taxon>
        <taxon>Saccharomycopsidaceae</taxon>
        <taxon>Saccharomycopsis</taxon>
    </lineage>
</organism>
<gene>
    <name evidence="2" type="ORF">DASC09_000250</name>
</gene>
<dbReference type="Pfam" id="PF01713">
    <property type="entry name" value="Smr"/>
    <property type="match status" value="1"/>
</dbReference>
<dbReference type="RefSeq" id="XP_064849700.1">
    <property type="nucleotide sequence ID" value="XM_064993628.1"/>
</dbReference>
<evidence type="ECO:0000313" key="2">
    <source>
        <dbReference type="EMBL" id="GMM32700.1"/>
    </source>
</evidence>
<protein>
    <recommendedName>
        <fullName evidence="1">Smr domain-containing protein</fullName>
    </recommendedName>
</protein>
<proteinExistence type="predicted"/>
<evidence type="ECO:0000313" key="3">
    <source>
        <dbReference type="Proteomes" id="UP001360560"/>
    </source>
</evidence>